<dbReference type="EMBL" id="WACR01000005">
    <property type="protein sequence ID" value="KAB1064490.1"/>
    <property type="molecule type" value="Genomic_DNA"/>
</dbReference>
<feature type="transmembrane region" description="Helical" evidence="1">
    <location>
        <begin position="108"/>
        <end position="127"/>
    </location>
</feature>
<evidence type="ECO:0000313" key="3">
    <source>
        <dbReference type="Proteomes" id="UP000435357"/>
    </source>
</evidence>
<dbReference type="AlphaFoldDB" id="A0A6N6M7J7"/>
<feature type="transmembrane region" description="Helical" evidence="1">
    <location>
        <begin position="436"/>
        <end position="454"/>
    </location>
</feature>
<evidence type="ECO:0000313" key="2">
    <source>
        <dbReference type="EMBL" id="KAB1064490.1"/>
    </source>
</evidence>
<reference evidence="2 3" key="1">
    <citation type="submission" date="2019-09" db="EMBL/GenBank/DDBJ databases">
        <title>Genomes of Cryomorphaceae.</title>
        <authorList>
            <person name="Bowman J.P."/>
        </authorList>
    </citation>
    <scope>NUCLEOTIDE SEQUENCE [LARGE SCALE GENOMIC DNA]</scope>
    <source>
        <strain evidence="2 3">KCTC 52047</strain>
    </source>
</reference>
<evidence type="ECO:0008006" key="4">
    <source>
        <dbReference type="Google" id="ProtNLM"/>
    </source>
</evidence>
<feature type="transmembrane region" description="Helical" evidence="1">
    <location>
        <begin position="262"/>
        <end position="287"/>
    </location>
</feature>
<evidence type="ECO:0000256" key="1">
    <source>
        <dbReference type="SAM" id="Phobius"/>
    </source>
</evidence>
<keyword evidence="3" id="KW-1185">Reference proteome</keyword>
<sequence length="572" mass="65703">MNKIIRFSVFAVFILLSAVSMYMGFYAEELIEALAEKIGSDGDSEKIKSFLTGEKIQLLFGFSTLVALSTGFLFLFRFERITNLWNSFLQEFYQKLRGLKSAVSTREALTVTSIILVHLALSIYHASQIPVTNDEAFTYLNYVNRGFVAAFAFYNEPNNHILYSLLANCSDLLSFMDISWRLRLPSLIIGAVSTFSFYWLFRKLYGIKRAQIFTIVWIGLFLVAKYHFLARGYGLMMLSFITAFYALISLKEDPQSTFAKGFFICSMFIGLYAHPTFVIPLIALIIYSWSDREIQITSILKLLIPAVFLTVIFYAPPIILNGFEAFTQNSGLEKPSFLRLLKEIGENIWGVVYQTSYNSPFASGVVTGLAIVSIISNRKLAGTRLFFFSLISILLVLIAAGSPMFTRNLLWLTVPIVMLIAQIVKDNYLAPKMRFNIVFAFVAILFFTVRAFFFKPTFDIYYERLQPAYDFADALPAEYGELFFTNTTYHYTILKYKANLIDHKKGTLQRTDFDPSMKYNFIVNEKEKDQAFHQKSQFDYTSYYEDDWVSVWALSNKKRYNENIAPLSKIFG</sequence>
<dbReference type="OrthoDB" id="1489163at2"/>
<dbReference type="RefSeq" id="WP_151167715.1">
    <property type="nucleotide sequence ID" value="NZ_WACR01000005.1"/>
</dbReference>
<comment type="caution">
    <text evidence="2">The sequence shown here is derived from an EMBL/GenBank/DDBJ whole genome shotgun (WGS) entry which is preliminary data.</text>
</comment>
<protein>
    <recommendedName>
        <fullName evidence="4">Glycosyltransferase RgtA/B/C/D-like domain-containing protein</fullName>
    </recommendedName>
</protein>
<gene>
    <name evidence="2" type="ORF">F3059_07275</name>
</gene>
<feature type="transmembrane region" description="Helical" evidence="1">
    <location>
        <begin position="182"/>
        <end position="201"/>
    </location>
</feature>
<feature type="transmembrane region" description="Helical" evidence="1">
    <location>
        <begin position="299"/>
        <end position="320"/>
    </location>
</feature>
<dbReference type="Proteomes" id="UP000435357">
    <property type="component" value="Unassembled WGS sequence"/>
</dbReference>
<proteinExistence type="predicted"/>
<name>A0A6N6M7J7_9FLAO</name>
<keyword evidence="1" id="KW-1133">Transmembrane helix</keyword>
<feature type="transmembrane region" description="Helical" evidence="1">
    <location>
        <begin position="7"/>
        <end position="27"/>
    </location>
</feature>
<feature type="transmembrane region" description="Helical" evidence="1">
    <location>
        <begin position="56"/>
        <end position="76"/>
    </location>
</feature>
<keyword evidence="1" id="KW-0812">Transmembrane</keyword>
<organism evidence="2 3">
    <name type="scientific">Salibacter halophilus</name>
    <dbReference type="NCBI Taxonomy" id="1803916"/>
    <lineage>
        <taxon>Bacteria</taxon>
        <taxon>Pseudomonadati</taxon>
        <taxon>Bacteroidota</taxon>
        <taxon>Flavobacteriia</taxon>
        <taxon>Flavobacteriales</taxon>
        <taxon>Salibacteraceae</taxon>
        <taxon>Salibacter</taxon>
    </lineage>
</organism>
<accession>A0A6N6M7J7</accession>
<feature type="transmembrane region" description="Helical" evidence="1">
    <location>
        <begin position="233"/>
        <end position="250"/>
    </location>
</feature>
<feature type="transmembrane region" description="Helical" evidence="1">
    <location>
        <begin position="385"/>
        <end position="402"/>
    </location>
</feature>
<keyword evidence="1" id="KW-0472">Membrane</keyword>